<evidence type="ECO:0000313" key="3">
    <source>
        <dbReference type="Proteomes" id="UP001529510"/>
    </source>
</evidence>
<reference evidence="2 3" key="1">
    <citation type="submission" date="2024-05" db="EMBL/GenBank/DDBJ databases">
        <title>Genome sequencing and assembly of Indian major carp, Cirrhinus mrigala (Hamilton, 1822).</title>
        <authorList>
            <person name="Mohindra V."/>
            <person name="Chowdhury L.M."/>
            <person name="Lal K."/>
            <person name="Jena J.K."/>
        </authorList>
    </citation>
    <scope>NUCLEOTIDE SEQUENCE [LARGE SCALE GENOMIC DNA]</scope>
    <source>
        <strain evidence="2">CM1030</strain>
        <tissue evidence="2">Blood</tissue>
    </source>
</reference>
<accession>A0ABD0PGL8</accession>
<gene>
    <name evidence="2" type="ORF">M9458_033122</name>
</gene>
<dbReference type="Proteomes" id="UP001529510">
    <property type="component" value="Unassembled WGS sequence"/>
</dbReference>
<proteinExistence type="predicted"/>
<sequence length="61" mass="7003">VLAESDQLRKEADDLGPRAELDHWKKRMSRFNYLLDQLRSPEVKAVLGILIIAKSKLIKVS</sequence>
<dbReference type="Pfam" id="PF08385">
    <property type="entry name" value="DHC_N1"/>
    <property type="match status" value="1"/>
</dbReference>
<dbReference type="AlphaFoldDB" id="A0ABD0PGL8"/>
<keyword evidence="3" id="KW-1185">Reference proteome</keyword>
<evidence type="ECO:0000313" key="2">
    <source>
        <dbReference type="EMBL" id="KAL0172811.1"/>
    </source>
</evidence>
<dbReference type="InterPro" id="IPR013594">
    <property type="entry name" value="Dynein_heavy_tail"/>
</dbReference>
<feature type="domain" description="Dynein heavy chain tail" evidence="1">
    <location>
        <begin position="1"/>
        <end position="59"/>
    </location>
</feature>
<dbReference type="EMBL" id="JAMKFB020000016">
    <property type="protein sequence ID" value="KAL0172811.1"/>
    <property type="molecule type" value="Genomic_DNA"/>
</dbReference>
<evidence type="ECO:0000259" key="1">
    <source>
        <dbReference type="Pfam" id="PF08385"/>
    </source>
</evidence>
<comment type="caution">
    <text evidence="2">The sequence shown here is derived from an EMBL/GenBank/DDBJ whole genome shotgun (WGS) entry which is preliminary data.</text>
</comment>
<protein>
    <recommendedName>
        <fullName evidence="1">Dynein heavy chain tail domain-containing protein</fullName>
    </recommendedName>
</protein>
<name>A0ABD0PGL8_CIRMR</name>
<organism evidence="2 3">
    <name type="scientific">Cirrhinus mrigala</name>
    <name type="common">Mrigala</name>
    <dbReference type="NCBI Taxonomy" id="683832"/>
    <lineage>
        <taxon>Eukaryota</taxon>
        <taxon>Metazoa</taxon>
        <taxon>Chordata</taxon>
        <taxon>Craniata</taxon>
        <taxon>Vertebrata</taxon>
        <taxon>Euteleostomi</taxon>
        <taxon>Actinopterygii</taxon>
        <taxon>Neopterygii</taxon>
        <taxon>Teleostei</taxon>
        <taxon>Ostariophysi</taxon>
        <taxon>Cypriniformes</taxon>
        <taxon>Cyprinidae</taxon>
        <taxon>Labeoninae</taxon>
        <taxon>Labeonini</taxon>
        <taxon>Cirrhinus</taxon>
    </lineage>
</organism>
<feature type="non-terminal residue" evidence="2">
    <location>
        <position position="1"/>
    </location>
</feature>